<organism evidence="1 2">
    <name type="scientific">Handroanthus impetiginosus</name>
    <dbReference type="NCBI Taxonomy" id="429701"/>
    <lineage>
        <taxon>Eukaryota</taxon>
        <taxon>Viridiplantae</taxon>
        <taxon>Streptophyta</taxon>
        <taxon>Embryophyta</taxon>
        <taxon>Tracheophyta</taxon>
        <taxon>Spermatophyta</taxon>
        <taxon>Magnoliopsida</taxon>
        <taxon>eudicotyledons</taxon>
        <taxon>Gunneridae</taxon>
        <taxon>Pentapetalae</taxon>
        <taxon>asterids</taxon>
        <taxon>lamiids</taxon>
        <taxon>Lamiales</taxon>
        <taxon>Bignoniaceae</taxon>
        <taxon>Crescentiina</taxon>
        <taxon>Tabebuia alliance</taxon>
        <taxon>Handroanthus</taxon>
    </lineage>
</organism>
<accession>A0A2G9GGN8</accession>
<reference evidence="2" key="1">
    <citation type="journal article" date="2018" name="Gigascience">
        <title>Genome assembly of the Pink Ipe (Handroanthus impetiginosus, Bignoniaceae), a highly valued, ecologically keystone Neotropical timber forest tree.</title>
        <authorList>
            <person name="Silva-Junior O.B."/>
            <person name="Grattapaglia D."/>
            <person name="Novaes E."/>
            <person name="Collevatti R.G."/>
        </authorList>
    </citation>
    <scope>NUCLEOTIDE SEQUENCE [LARGE SCALE GENOMIC DNA]</scope>
    <source>
        <strain evidence="2">cv. UFG-1</strain>
    </source>
</reference>
<dbReference type="AlphaFoldDB" id="A0A2G9GGN8"/>
<proteinExistence type="predicted"/>
<evidence type="ECO:0000313" key="1">
    <source>
        <dbReference type="EMBL" id="PIN04463.1"/>
    </source>
</evidence>
<keyword evidence="2" id="KW-1185">Reference proteome</keyword>
<name>A0A2G9GGN8_9LAMI</name>
<gene>
    <name evidence="1" type="ORF">CDL12_23001</name>
</gene>
<protein>
    <submittedName>
        <fullName evidence="1">Uncharacterized protein</fullName>
    </submittedName>
</protein>
<dbReference type="Proteomes" id="UP000231279">
    <property type="component" value="Unassembled WGS sequence"/>
</dbReference>
<dbReference type="EMBL" id="NKXS01005136">
    <property type="protein sequence ID" value="PIN04463.1"/>
    <property type="molecule type" value="Genomic_DNA"/>
</dbReference>
<sequence length="79" mass="8700">MCIHGEESVSKLNTNTLLISAESILSIRGQATTTFGSWLFSSAILLKGKGAGVLVFFRKVRVSFLTFWPGEMNQNSVYI</sequence>
<comment type="caution">
    <text evidence="1">The sequence shown here is derived from an EMBL/GenBank/DDBJ whole genome shotgun (WGS) entry which is preliminary data.</text>
</comment>
<evidence type="ECO:0000313" key="2">
    <source>
        <dbReference type="Proteomes" id="UP000231279"/>
    </source>
</evidence>